<dbReference type="GO" id="GO:0005739">
    <property type="term" value="C:mitochondrion"/>
    <property type="evidence" value="ECO:0007669"/>
    <property type="project" value="TreeGrafter"/>
</dbReference>
<dbReference type="AlphaFoldDB" id="A0AAJ7L6A1"/>
<dbReference type="RefSeq" id="XP_018495231.1">
    <property type="nucleotide sequence ID" value="XM_018639715.1"/>
</dbReference>
<dbReference type="InterPro" id="IPR036005">
    <property type="entry name" value="Creatinase/aminopeptidase-like"/>
</dbReference>
<dbReference type="InterPro" id="IPR052433">
    <property type="entry name" value="X-Pro_dipept-like"/>
</dbReference>
<evidence type="ECO:0000256" key="4">
    <source>
        <dbReference type="ARBA" id="ARBA00022801"/>
    </source>
</evidence>
<dbReference type="GO" id="GO:0030145">
    <property type="term" value="F:manganese ion binding"/>
    <property type="evidence" value="ECO:0007669"/>
    <property type="project" value="InterPro"/>
</dbReference>
<reference evidence="8" key="1">
    <citation type="submission" date="2025-08" db="UniProtKB">
        <authorList>
            <consortium name="RefSeq"/>
        </authorList>
    </citation>
    <scope>IDENTIFICATION</scope>
</reference>
<keyword evidence="8" id="KW-0031">Aminopeptidase</keyword>
<evidence type="ECO:0000256" key="3">
    <source>
        <dbReference type="ARBA" id="ARBA00022723"/>
    </source>
</evidence>
<proteinExistence type="inferred from homology"/>
<keyword evidence="4" id="KW-0378">Hydrolase</keyword>
<dbReference type="InterPro" id="IPR029149">
    <property type="entry name" value="Creatin/AminoP/Spt16_N"/>
</dbReference>
<name>A0AAJ7L6A1_9ACAR</name>
<evidence type="ECO:0000259" key="6">
    <source>
        <dbReference type="SMART" id="SM01011"/>
    </source>
</evidence>
<evidence type="ECO:0000313" key="7">
    <source>
        <dbReference type="Proteomes" id="UP000694867"/>
    </source>
</evidence>
<dbReference type="CDD" id="cd01087">
    <property type="entry name" value="Prolidase"/>
    <property type="match status" value="1"/>
</dbReference>
<comment type="cofactor">
    <cofactor evidence="1">
        <name>Mn(2+)</name>
        <dbReference type="ChEBI" id="CHEBI:29035"/>
    </cofactor>
</comment>
<evidence type="ECO:0000256" key="1">
    <source>
        <dbReference type="ARBA" id="ARBA00001936"/>
    </source>
</evidence>
<dbReference type="SUPFAM" id="SSF53092">
    <property type="entry name" value="Creatinase/prolidase N-terminal domain"/>
    <property type="match status" value="1"/>
</dbReference>
<feature type="domain" description="Aminopeptidase P N-terminal" evidence="6">
    <location>
        <begin position="62"/>
        <end position="193"/>
    </location>
</feature>
<dbReference type="GO" id="GO:0070006">
    <property type="term" value="F:metalloaminopeptidase activity"/>
    <property type="evidence" value="ECO:0007669"/>
    <property type="project" value="InterPro"/>
</dbReference>
<sequence>MFRRASVRLFGRRLSSSSSVCDNPFDRLTPLPKTGCSVVALGQPTAETHPHLVRDKQCIPGFTAEELSKRRNAFFALLCKLEPSAERHIAVIPSATKVFMTEKIPFSFRQNSNFYYLCGFSEPNSVLVIHGHKKETPRSVLFVPKHDPANELWDGPRTGPSRAVNLLKVDEAYGVDEVEKFISSYPTAKQWSQRTNFPLVDHLLKDSEPFDLAIQKLRLIKSSAEIDVMQRAADITCESLVETIRSSHPFVLESQMAAKFEFECRIRGAERLAYPPVVAGGDRANIIHYIASNQCVMANDMVLMDAGAELHLYASDVTRTWPVNGKFTQAQRDVYQLLEEVHGKLMLSLYQFEYYTLDDLFEQMCLLIARGLQELGIVDPKLTSEAELRQAGYQFCPHHVSHYLGMDVHDTPLMPRRMKLQKGMVVTVEPGIYIPRKNAKVPMRYRGLGLRIEDDVHLTRDGPRILSAKCPRSLLDIEGLFK</sequence>
<dbReference type="InterPro" id="IPR007865">
    <property type="entry name" value="Aminopep_P_N"/>
</dbReference>
<keyword evidence="8" id="KW-0645">Protease</keyword>
<dbReference type="Gene3D" id="3.90.230.10">
    <property type="entry name" value="Creatinase/methionine aminopeptidase superfamily"/>
    <property type="match status" value="1"/>
</dbReference>
<evidence type="ECO:0000313" key="8">
    <source>
        <dbReference type="RefSeq" id="XP_018495231.1"/>
    </source>
</evidence>
<dbReference type="Pfam" id="PF00557">
    <property type="entry name" value="Peptidase_M24"/>
    <property type="match status" value="1"/>
</dbReference>
<accession>A0AAJ7L6A1</accession>
<organism evidence="7 8">
    <name type="scientific">Galendromus occidentalis</name>
    <name type="common">western predatory mite</name>
    <dbReference type="NCBI Taxonomy" id="34638"/>
    <lineage>
        <taxon>Eukaryota</taxon>
        <taxon>Metazoa</taxon>
        <taxon>Ecdysozoa</taxon>
        <taxon>Arthropoda</taxon>
        <taxon>Chelicerata</taxon>
        <taxon>Arachnida</taxon>
        <taxon>Acari</taxon>
        <taxon>Parasitiformes</taxon>
        <taxon>Mesostigmata</taxon>
        <taxon>Gamasina</taxon>
        <taxon>Phytoseioidea</taxon>
        <taxon>Phytoseiidae</taxon>
        <taxon>Typhlodrominae</taxon>
        <taxon>Galendromus</taxon>
    </lineage>
</organism>
<protein>
    <submittedName>
        <fullName evidence="8">Xaa-Pro aminopeptidase 3</fullName>
    </submittedName>
</protein>
<dbReference type="SMART" id="SM01011">
    <property type="entry name" value="AMP_N"/>
    <property type="match status" value="1"/>
</dbReference>
<keyword evidence="7" id="KW-1185">Reference proteome</keyword>
<comment type="similarity">
    <text evidence="2">Belongs to the peptidase M24B family.</text>
</comment>
<keyword evidence="3" id="KW-0479">Metal-binding</keyword>
<dbReference type="GeneID" id="100907943"/>
<evidence type="ECO:0000256" key="5">
    <source>
        <dbReference type="ARBA" id="ARBA00023211"/>
    </source>
</evidence>
<gene>
    <name evidence="8" type="primary">LOC100907943</name>
</gene>
<keyword evidence="5" id="KW-0464">Manganese</keyword>
<dbReference type="Pfam" id="PF05195">
    <property type="entry name" value="AMP_N"/>
    <property type="match status" value="1"/>
</dbReference>
<dbReference type="PANTHER" id="PTHR43226:SF4">
    <property type="entry name" value="XAA-PRO AMINOPEPTIDASE 3"/>
    <property type="match status" value="1"/>
</dbReference>
<dbReference type="Proteomes" id="UP000694867">
    <property type="component" value="Unplaced"/>
</dbReference>
<dbReference type="Gene3D" id="3.40.350.10">
    <property type="entry name" value="Creatinase/prolidase N-terminal domain"/>
    <property type="match status" value="1"/>
</dbReference>
<dbReference type="KEGG" id="goe:100907943"/>
<dbReference type="GO" id="GO:0006508">
    <property type="term" value="P:proteolysis"/>
    <property type="evidence" value="ECO:0007669"/>
    <property type="project" value="TreeGrafter"/>
</dbReference>
<dbReference type="SUPFAM" id="SSF55920">
    <property type="entry name" value="Creatinase/aminopeptidase"/>
    <property type="match status" value="1"/>
</dbReference>
<evidence type="ECO:0000256" key="2">
    <source>
        <dbReference type="ARBA" id="ARBA00008766"/>
    </source>
</evidence>
<dbReference type="PANTHER" id="PTHR43226">
    <property type="entry name" value="XAA-PRO AMINOPEPTIDASE 3"/>
    <property type="match status" value="1"/>
</dbReference>
<dbReference type="InterPro" id="IPR000994">
    <property type="entry name" value="Pept_M24"/>
</dbReference>